<dbReference type="EMBL" id="UINC01052279">
    <property type="protein sequence ID" value="SVB67426.1"/>
    <property type="molecule type" value="Genomic_DNA"/>
</dbReference>
<evidence type="ECO:0008006" key="2">
    <source>
        <dbReference type="Google" id="ProtNLM"/>
    </source>
</evidence>
<proteinExistence type="predicted"/>
<gene>
    <name evidence="1" type="ORF">METZ01_LOCUS220280</name>
</gene>
<dbReference type="AlphaFoldDB" id="A0A382FWG2"/>
<organism evidence="1">
    <name type="scientific">marine metagenome</name>
    <dbReference type="NCBI Taxonomy" id="408172"/>
    <lineage>
        <taxon>unclassified sequences</taxon>
        <taxon>metagenomes</taxon>
        <taxon>ecological metagenomes</taxon>
    </lineage>
</organism>
<protein>
    <recommendedName>
        <fullName evidence="2">HNH domain-containing protein</fullName>
    </recommendedName>
</protein>
<reference evidence="1" key="1">
    <citation type="submission" date="2018-05" db="EMBL/GenBank/DDBJ databases">
        <authorList>
            <person name="Lanie J.A."/>
            <person name="Ng W.-L."/>
            <person name="Kazmierczak K.M."/>
            <person name="Andrzejewski T.M."/>
            <person name="Davidsen T.M."/>
            <person name="Wayne K.J."/>
            <person name="Tettelin H."/>
            <person name="Glass J.I."/>
            <person name="Rusch D."/>
            <person name="Podicherti R."/>
            <person name="Tsui H.-C.T."/>
            <person name="Winkler M.E."/>
        </authorList>
    </citation>
    <scope>NUCLEOTIDE SEQUENCE</scope>
</reference>
<name>A0A382FWG2_9ZZZZ</name>
<sequence length="105" mass="12350">MRFRSKKRAKIDREAEDVRAHYDNLFPFCQLCGEPATDTHEIARGPSRLAAQAERCCLLHLCRDCHEEMGDYSRWPVERQLVLKQLVDPEGYDLDRFNQIRGRSN</sequence>
<accession>A0A382FWG2</accession>
<evidence type="ECO:0000313" key="1">
    <source>
        <dbReference type="EMBL" id="SVB67426.1"/>
    </source>
</evidence>